<sequence>MGDVRADIREFLSSRRARITPDQAGLPAYGGNRRVPGLRREEVAMLAGVSVDYYVRLERGDLAGASESVLDSLARTLQLDDAEREYLFDLARAAGPAPRRASKAKPSVRPAVLQVLDAFGDAPAWVRNGRHDILAANRMARALYSPVFDDPRRPVNTTRFAYLNPAAREFWRDYDQITHDAAAMLRLEAGRNPHDPELIKLVGELSTQSELFRERWASRDVKFHRSGRKRLHHPVVGDLDLDYESMDLPSEPGLVLNVYTAPAGSTSADALALLASWAATNEAVLAEAAPTAPTAPTAPQPASPAE</sequence>
<evidence type="ECO:0000259" key="1">
    <source>
        <dbReference type="SMART" id="SM00530"/>
    </source>
</evidence>
<protein>
    <submittedName>
        <fullName evidence="2">Helix-turn-helix transcriptional regulator</fullName>
    </submittedName>
</protein>
<comment type="caution">
    <text evidence="2">The sequence shown here is derived from an EMBL/GenBank/DDBJ whole genome shotgun (WGS) entry which is preliminary data.</text>
</comment>
<evidence type="ECO:0000313" key="2">
    <source>
        <dbReference type="EMBL" id="GAA1940914.1"/>
    </source>
</evidence>
<dbReference type="SMART" id="SM00530">
    <property type="entry name" value="HTH_XRE"/>
    <property type="match status" value="1"/>
</dbReference>
<gene>
    <name evidence="2" type="ORF">GCM10009717_04000</name>
</gene>
<dbReference type="RefSeq" id="WP_157414987.1">
    <property type="nucleotide sequence ID" value="NZ_BAAAMK010000001.1"/>
</dbReference>
<dbReference type="SUPFAM" id="SSF47413">
    <property type="entry name" value="lambda repressor-like DNA-binding domains"/>
    <property type="match status" value="1"/>
</dbReference>
<dbReference type="Gene3D" id="1.10.260.40">
    <property type="entry name" value="lambda repressor-like DNA-binding domains"/>
    <property type="match status" value="1"/>
</dbReference>
<accession>A0ABP5BDL2</accession>
<keyword evidence="3" id="KW-1185">Reference proteome</keyword>
<feature type="domain" description="HTH cro/C1-type" evidence="1">
    <location>
        <begin position="7"/>
        <end position="84"/>
    </location>
</feature>
<dbReference type="InterPro" id="IPR010982">
    <property type="entry name" value="Lambda_DNA-bd_dom_sf"/>
</dbReference>
<dbReference type="Proteomes" id="UP001499954">
    <property type="component" value="Unassembled WGS sequence"/>
</dbReference>
<dbReference type="Pfam" id="PF17765">
    <property type="entry name" value="MLTR_LBD"/>
    <property type="match status" value="1"/>
</dbReference>
<dbReference type="Pfam" id="PF13560">
    <property type="entry name" value="HTH_31"/>
    <property type="match status" value="1"/>
</dbReference>
<dbReference type="PANTHER" id="PTHR35010">
    <property type="entry name" value="BLL4672 PROTEIN-RELATED"/>
    <property type="match status" value="1"/>
</dbReference>
<proteinExistence type="predicted"/>
<dbReference type="CDD" id="cd00093">
    <property type="entry name" value="HTH_XRE"/>
    <property type="match status" value="1"/>
</dbReference>
<reference evidence="3" key="1">
    <citation type="journal article" date="2019" name="Int. J. Syst. Evol. Microbiol.">
        <title>The Global Catalogue of Microorganisms (GCM) 10K type strain sequencing project: providing services to taxonomists for standard genome sequencing and annotation.</title>
        <authorList>
            <consortium name="The Broad Institute Genomics Platform"/>
            <consortium name="The Broad Institute Genome Sequencing Center for Infectious Disease"/>
            <person name="Wu L."/>
            <person name="Ma J."/>
        </authorList>
    </citation>
    <scope>NUCLEOTIDE SEQUENCE [LARGE SCALE GENOMIC DNA]</scope>
    <source>
        <strain evidence="3">JCM 13584</strain>
    </source>
</reference>
<dbReference type="Gene3D" id="3.30.450.180">
    <property type="match status" value="1"/>
</dbReference>
<organism evidence="2 3">
    <name type="scientific">Agromyces allii</name>
    <dbReference type="NCBI Taxonomy" id="393607"/>
    <lineage>
        <taxon>Bacteria</taxon>
        <taxon>Bacillati</taxon>
        <taxon>Actinomycetota</taxon>
        <taxon>Actinomycetes</taxon>
        <taxon>Micrococcales</taxon>
        <taxon>Microbacteriaceae</taxon>
        <taxon>Agromyces</taxon>
    </lineage>
</organism>
<dbReference type="InterPro" id="IPR001387">
    <property type="entry name" value="Cro/C1-type_HTH"/>
</dbReference>
<dbReference type="PANTHER" id="PTHR35010:SF2">
    <property type="entry name" value="BLL4672 PROTEIN"/>
    <property type="match status" value="1"/>
</dbReference>
<dbReference type="InterPro" id="IPR041413">
    <property type="entry name" value="MLTR_LBD"/>
</dbReference>
<dbReference type="EMBL" id="BAAAMK010000001">
    <property type="protein sequence ID" value="GAA1940914.1"/>
    <property type="molecule type" value="Genomic_DNA"/>
</dbReference>
<evidence type="ECO:0000313" key="3">
    <source>
        <dbReference type="Proteomes" id="UP001499954"/>
    </source>
</evidence>
<name>A0ABP5BDL2_9MICO</name>